<dbReference type="EMBL" id="MN739580">
    <property type="protein sequence ID" value="QHT14170.1"/>
    <property type="molecule type" value="Genomic_DNA"/>
</dbReference>
<feature type="transmembrane region" description="Helical" evidence="1">
    <location>
        <begin position="233"/>
        <end position="253"/>
    </location>
</feature>
<keyword evidence="1" id="KW-0472">Membrane</keyword>
<evidence type="ECO:0000313" key="2">
    <source>
        <dbReference type="EMBL" id="QHT14170.1"/>
    </source>
</evidence>
<evidence type="ECO:0000256" key="1">
    <source>
        <dbReference type="SAM" id="Phobius"/>
    </source>
</evidence>
<protein>
    <submittedName>
        <fullName evidence="2">Uncharacterized protein</fullName>
    </submittedName>
</protein>
<organism evidence="2">
    <name type="scientific">viral metagenome</name>
    <dbReference type="NCBI Taxonomy" id="1070528"/>
    <lineage>
        <taxon>unclassified sequences</taxon>
        <taxon>metagenomes</taxon>
        <taxon>organismal metagenomes</taxon>
    </lineage>
</organism>
<keyword evidence="1" id="KW-0812">Transmembrane</keyword>
<keyword evidence="1" id="KW-1133">Transmembrane helix</keyword>
<sequence length="254" mass="26726">MLWIILLFIALQPLYKYRIEDIILRAILFYMVLSIHERKQEGFQSTFDLSLLGINKETLSLPTNINLPSIDNIVSLKDNLISSTNSLIPPTSNVMSDVSSILSQSSVNISALSPTGATGGIVKYIDAQVSSIVPTGATGPSPSSRYNAIPDTIPLTGSTGPTPSSTYMATGPTPSSTYMATGPTPSSTYMATGPTPSSTYMATGPTRSSTYVTTAPNAVPLTPPPDTGLSAEVITTLIVASTLTIGVIMITFIN</sequence>
<dbReference type="AlphaFoldDB" id="A0A6C0DCR5"/>
<name>A0A6C0DCR5_9ZZZZ</name>
<accession>A0A6C0DCR5</accession>
<reference evidence="2" key="1">
    <citation type="journal article" date="2020" name="Nature">
        <title>Giant virus diversity and host interactions through global metagenomics.</title>
        <authorList>
            <person name="Schulz F."/>
            <person name="Roux S."/>
            <person name="Paez-Espino D."/>
            <person name="Jungbluth S."/>
            <person name="Walsh D.A."/>
            <person name="Denef V.J."/>
            <person name="McMahon K.D."/>
            <person name="Konstantinidis K.T."/>
            <person name="Eloe-Fadrosh E.A."/>
            <person name="Kyrpides N.C."/>
            <person name="Woyke T."/>
        </authorList>
    </citation>
    <scope>NUCLEOTIDE SEQUENCE</scope>
    <source>
        <strain evidence="2">GVMAG-M-3300023174-137</strain>
    </source>
</reference>
<proteinExistence type="predicted"/>